<dbReference type="InterPro" id="IPR003362">
    <property type="entry name" value="Bact_transf"/>
</dbReference>
<keyword evidence="3" id="KW-0812">Transmembrane</keyword>
<feature type="transmembrane region" description="Helical" evidence="3">
    <location>
        <begin position="80"/>
        <end position="101"/>
    </location>
</feature>
<accession>A0ABS0N3W6</accession>
<keyword evidence="3" id="KW-0472">Membrane</keyword>
<evidence type="ECO:0000313" key="5">
    <source>
        <dbReference type="EMBL" id="MBH5322422.1"/>
    </source>
</evidence>
<evidence type="ECO:0000256" key="1">
    <source>
        <dbReference type="ARBA" id="ARBA00006464"/>
    </source>
</evidence>
<evidence type="ECO:0000259" key="4">
    <source>
        <dbReference type="Pfam" id="PF02397"/>
    </source>
</evidence>
<comment type="similarity">
    <text evidence="1">Belongs to the bacterial sugar transferase family.</text>
</comment>
<protein>
    <submittedName>
        <fullName evidence="5">Sugar transferase</fullName>
    </submittedName>
</protein>
<keyword evidence="6" id="KW-1185">Reference proteome</keyword>
<dbReference type="PANTHER" id="PTHR30576:SF0">
    <property type="entry name" value="UNDECAPRENYL-PHOSPHATE N-ACETYLGALACTOSAMINYL 1-PHOSPHATE TRANSFERASE-RELATED"/>
    <property type="match status" value="1"/>
</dbReference>
<sequence>MAAPNELIQDGRSIFRSFSLQVLCAVGIGCLLPALLYYGPEFLFSRMGSVQHSVIASVLATISGVFFARRLHIYPGVKQFGAVIPPFIATYGLAAIAILVTRLEYSIPFFGVNFALSLTIYLAIMVIATRFDQNVFYTVPGGRVKRLRNVGLHMRAMPSPILPNHRGAILVADLHADHEDAWVRLLANAALEGIPVFHFKQVREAATGKVQVEHLSENSFGSLLPNMSFMRVKRLADLLLCFIFLPLAILPLMLVALLIKLDSPGPVFFRQSRVGYRGVPFRVLKFRTMRTEKLEEDEAARRAKAMTGDDDPRITKLGRFLRKTRIDELPQMYNIIFGHMSWIGPRPEAIELSRWYREEIPFYDYRHIVRPGITGWAQVNQGHVTGLDDIDDKLQYDFYYIKNFSYWLDFLILVRTALVVFTGHGAK</sequence>
<comment type="caution">
    <text evidence="5">The sequence shown here is derived from an EMBL/GenBank/DDBJ whole genome shotgun (WGS) entry which is preliminary data.</text>
</comment>
<dbReference type="PANTHER" id="PTHR30576">
    <property type="entry name" value="COLANIC BIOSYNTHESIS UDP-GLUCOSE LIPID CARRIER TRANSFERASE"/>
    <property type="match status" value="1"/>
</dbReference>
<name>A0ABS0N3W6_9SPHN</name>
<organism evidence="5 6">
    <name type="scientific">Aurantiacibacter sediminis</name>
    <dbReference type="NCBI Taxonomy" id="2793064"/>
    <lineage>
        <taxon>Bacteria</taxon>
        <taxon>Pseudomonadati</taxon>
        <taxon>Pseudomonadota</taxon>
        <taxon>Alphaproteobacteria</taxon>
        <taxon>Sphingomonadales</taxon>
        <taxon>Erythrobacteraceae</taxon>
        <taxon>Aurantiacibacter</taxon>
    </lineage>
</organism>
<feature type="transmembrane region" description="Helical" evidence="3">
    <location>
        <begin position="107"/>
        <end position="128"/>
    </location>
</feature>
<dbReference type="EMBL" id="JAEANY010000002">
    <property type="protein sequence ID" value="MBH5322422.1"/>
    <property type="molecule type" value="Genomic_DNA"/>
</dbReference>
<keyword evidence="5" id="KW-0808">Transferase</keyword>
<feature type="transmembrane region" description="Helical" evidence="3">
    <location>
        <begin position="20"/>
        <end position="38"/>
    </location>
</feature>
<evidence type="ECO:0000313" key="6">
    <source>
        <dbReference type="Proteomes" id="UP000602442"/>
    </source>
</evidence>
<keyword evidence="3" id="KW-1133">Transmembrane helix</keyword>
<dbReference type="Pfam" id="PF02397">
    <property type="entry name" value="Bac_transf"/>
    <property type="match status" value="1"/>
</dbReference>
<feature type="transmembrane region" description="Helical" evidence="3">
    <location>
        <begin position="235"/>
        <end position="259"/>
    </location>
</feature>
<proteinExistence type="inferred from homology"/>
<dbReference type="Proteomes" id="UP000602442">
    <property type="component" value="Unassembled WGS sequence"/>
</dbReference>
<reference evidence="5 6" key="1">
    <citation type="submission" date="2020-11" db="EMBL/GenBank/DDBJ databases">
        <title>Erythrobacter sediminis sp. nov., a marine bacterium from a tidal flat of Garorim Bay.</title>
        <authorList>
            <person name="Kim D."/>
            <person name="Yoo Y."/>
            <person name="Kim J.-J."/>
        </authorList>
    </citation>
    <scope>NUCLEOTIDE SEQUENCE [LARGE SCALE GENOMIC DNA]</scope>
    <source>
        <strain evidence="5 6">JGD-13</strain>
    </source>
</reference>
<feature type="transmembrane region" description="Helical" evidence="3">
    <location>
        <begin position="50"/>
        <end position="68"/>
    </location>
</feature>
<dbReference type="GO" id="GO:0016740">
    <property type="term" value="F:transferase activity"/>
    <property type="evidence" value="ECO:0007669"/>
    <property type="project" value="UniProtKB-KW"/>
</dbReference>
<evidence type="ECO:0000256" key="2">
    <source>
        <dbReference type="ARBA" id="ARBA00023169"/>
    </source>
</evidence>
<dbReference type="RefSeq" id="WP_197921121.1">
    <property type="nucleotide sequence ID" value="NZ_CAWPTA010000007.1"/>
</dbReference>
<feature type="domain" description="Bacterial sugar transferase" evidence="4">
    <location>
        <begin position="233"/>
        <end position="421"/>
    </location>
</feature>
<gene>
    <name evidence="5" type="ORF">I5L03_07465</name>
</gene>
<keyword evidence="2" id="KW-0270">Exopolysaccharide synthesis</keyword>
<evidence type="ECO:0000256" key="3">
    <source>
        <dbReference type="SAM" id="Phobius"/>
    </source>
</evidence>